<evidence type="ECO:0000256" key="4">
    <source>
        <dbReference type="ARBA" id="ARBA00023128"/>
    </source>
</evidence>
<keyword evidence="5 6" id="KW-0472">Membrane</keyword>
<keyword evidence="3 6" id="KW-1133">Transmembrane helix</keyword>
<reference evidence="7" key="1">
    <citation type="submission" date="2021-07" db="EMBL/GenBank/DDBJ databases">
        <authorList>
            <person name="Branca A.L. A."/>
        </authorList>
    </citation>
    <scope>NUCLEOTIDE SEQUENCE</scope>
</reference>
<evidence type="ECO:0008006" key="9">
    <source>
        <dbReference type="Google" id="ProtNLM"/>
    </source>
</evidence>
<feature type="transmembrane region" description="Helical" evidence="6">
    <location>
        <begin position="505"/>
        <end position="526"/>
    </location>
</feature>
<name>A0A9W4HIP3_PENOL</name>
<gene>
    <name evidence="7" type="ORF">POLS_LOCUS2510</name>
</gene>
<keyword evidence="2 6" id="KW-0812">Transmembrane</keyword>
<sequence length="628" mass="70573">MSVIRETICSVNTELDRLQQHVTTQTLNTPQSREYIGQLEEVIHAISVTSKTQPFLAPHRLADLLSDPIFSTLQAQSTIPGLSGEETSDYVWLVAAKAAAQISGLMMNTFLDQTLQLNDETYYWTEILGSVWYSALYALQKSPGQLCRWTREAYLAQIDQGTPTIAQRWTQFYQIASQNAWQVGGHSVRSHLLAPLRYGRAEIRQKRDRLLAMKELHASSLGLLMEGWHLFATKSSNGTKTELPGKKWHDQTEQSVSLIEAIFQQMALGSTTQELEQGVFTAVNMTPKSMHLHPNAGRVQTPLDIIERLVHVLRQELPNQTRSASRFINHHGRPSRVVRYWLPVSLAVLSTSASTKFLFNRKDEIIQGLVNVGSTTLDFWGNWVVDPIRKLIGTIRHDEKSEIAIMSKNSLLADRASLERMVVDFVQDRPDLHEGLADTTAIVNSVKEGDLTPVLKAYERDLRSPLVGTIKGDLIRALLIQIQKTKVDVEIAISGIDALLKSQELVFGFVGLTPGILVSLATIRWLGHLLGNRRGSQTGKQRHELKRGLRNVARILTSSVVSPSGTVPYKDSGQLICEAEALLQHAKAISNGMQYQEFREDIQDLLNVQHGVDKQLRVIERMRWAYFQ</sequence>
<evidence type="ECO:0000256" key="5">
    <source>
        <dbReference type="ARBA" id="ARBA00023136"/>
    </source>
</evidence>
<dbReference type="EMBL" id="CAJVOS010000015">
    <property type="protein sequence ID" value="CAG8023917.1"/>
    <property type="molecule type" value="Genomic_DNA"/>
</dbReference>
<evidence type="ECO:0000256" key="3">
    <source>
        <dbReference type="ARBA" id="ARBA00022989"/>
    </source>
</evidence>
<evidence type="ECO:0000313" key="7">
    <source>
        <dbReference type="EMBL" id="CAG8023917.1"/>
    </source>
</evidence>
<dbReference type="OrthoDB" id="413313at2759"/>
<evidence type="ECO:0000256" key="1">
    <source>
        <dbReference type="ARBA" id="ARBA00004225"/>
    </source>
</evidence>
<keyword evidence="4" id="KW-0496">Mitochondrion</keyword>
<dbReference type="Proteomes" id="UP001153618">
    <property type="component" value="Unassembled WGS sequence"/>
</dbReference>
<dbReference type="AlphaFoldDB" id="A0A9W4HIP3"/>
<comment type="caution">
    <text evidence="7">The sequence shown here is derived from an EMBL/GenBank/DDBJ whole genome shotgun (WGS) entry which is preliminary data.</text>
</comment>
<evidence type="ECO:0000256" key="6">
    <source>
        <dbReference type="SAM" id="Phobius"/>
    </source>
</evidence>
<proteinExistence type="predicted"/>
<comment type="subcellular location">
    <subcellularLocation>
        <location evidence="1">Mitochondrion membrane</location>
        <topology evidence="1">Multi-pass membrane protein</topology>
    </subcellularLocation>
</comment>
<protein>
    <recommendedName>
        <fullName evidence="9">Nuclear control of ATPase protein 2</fullName>
    </recommendedName>
</protein>
<dbReference type="GO" id="GO:0005741">
    <property type="term" value="C:mitochondrial outer membrane"/>
    <property type="evidence" value="ECO:0007669"/>
    <property type="project" value="TreeGrafter"/>
</dbReference>
<dbReference type="PANTHER" id="PTHR28234">
    <property type="entry name" value="NUCLEAR CONTROL OF ATPASE PROTEIN 2"/>
    <property type="match status" value="1"/>
</dbReference>
<evidence type="ECO:0000256" key="2">
    <source>
        <dbReference type="ARBA" id="ARBA00022692"/>
    </source>
</evidence>
<dbReference type="PANTHER" id="PTHR28234:SF1">
    <property type="entry name" value="NUCLEAR CONTROL OF ATPASE PROTEIN 2"/>
    <property type="match status" value="1"/>
</dbReference>
<organism evidence="7 8">
    <name type="scientific">Penicillium olsonii</name>
    <dbReference type="NCBI Taxonomy" id="99116"/>
    <lineage>
        <taxon>Eukaryota</taxon>
        <taxon>Fungi</taxon>
        <taxon>Dikarya</taxon>
        <taxon>Ascomycota</taxon>
        <taxon>Pezizomycotina</taxon>
        <taxon>Eurotiomycetes</taxon>
        <taxon>Eurotiomycetidae</taxon>
        <taxon>Eurotiales</taxon>
        <taxon>Aspergillaceae</taxon>
        <taxon>Penicillium</taxon>
    </lineage>
</organism>
<evidence type="ECO:0000313" key="8">
    <source>
        <dbReference type="Proteomes" id="UP001153618"/>
    </source>
</evidence>
<dbReference type="InterPro" id="IPR013946">
    <property type="entry name" value="NCA2-like"/>
</dbReference>
<keyword evidence="8" id="KW-1185">Reference proteome</keyword>
<dbReference type="Pfam" id="PF08637">
    <property type="entry name" value="NCA2"/>
    <property type="match status" value="1"/>
</dbReference>
<accession>A0A9W4HIP3</accession>